<feature type="transmembrane region" description="Helical" evidence="1">
    <location>
        <begin position="78"/>
        <end position="101"/>
    </location>
</feature>
<feature type="transmembrane region" description="Helical" evidence="1">
    <location>
        <begin position="40"/>
        <end position="58"/>
    </location>
</feature>
<protein>
    <recommendedName>
        <fullName evidence="4">DoxX-like protein</fullName>
    </recommendedName>
</protein>
<dbReference type="EMBL" id="PYGA01000013">
    <property type="protein sequence ID" value="PSK95905.1"/>
    <property type="molecule type" value="Genomic_DNA"/>
</dbReference>
<gene>
    <name evidence="2" type="ORF">CLV63_11368</name>
</gene>
<reference evidence="2 3" key="1">
    <citation type="submission" date="2018-03" db="EMBL/GenBank/DDBJ databases">
        <title>Genomic Encyclopedia of Archaeal and Bacterial Type Strains, Phase II (KMG-II): from individual species to whole genera.</title>
        <authorList>
            <person name="Goeker M."/>
        </authorList>
    </citation>
    <scope>NUCLEOTIDE SEQUENCE [LARGE SCALE GENOMIC DNA]</scope>
    <source>
        <strain evidence="2 3">DSM 45312</strain>
    </source>
</reference>
<keyword evidence="1" id="KW-0812">Transmembrane</keyword>
<feature type="transmembrane region" description="Helical" evidence="1">
    <location>
        <begin position="108"/>
        <end position="127"/>
    </location>
</feature>
<proteinExistence type="predicted"/>
<evidence type="ECO:0000256" key="1">
    <source>
        <dbReference type="SAM" id="Phobius"/>
    </source>
</evidence>
<evidence type="ECO:0008006" key="4">
    <source>
        <dbReference type="Google" id="ProtNLM"/>
    </source>
</evidence>
<name>A0A2P8DFB0_9ACTN</name>
<keyword evidence="3" id="KW-1185">Reference proteome</keyword>
<evidence type="ECO:0000313" key="2">
    <source>
        <dbReference type="EMBL" id="PSK95905.1"/>
    </source>
</evidence>
<feature type="transmembrane region" description="Helical" evidence="1">
    <location>
        <begin position="147"/>
        <end position="166"/>
    </location>
</feature>
<sequence>MSTAAAKNSLKARVPSRITATAEQALRVGTGLLARHSIDVLRVSVGLVFLGFGVLKFFPGLSPAEGLTVPTVEMLTFGIVTGGAAMVMTAVIECFIGITLLTKRFLKTGLCVLAMALVGIMSPLVLLFTDLFPGAPTLAAQYVLKDIVLVAAGLVVGAHALGARLVPDRESERDEPLDAELAA</sequence>
<keyword evidence="1" id="KW-1133">Transmembrane helix</keyword>
<evidence type="ECO:0000313" key="3">
    <source>
        <dbReference type="Proteomes" id="UP000240542"/>
    </source>
</evidence>
<comment type="caution">
    <text evidence="2">The sequence shown here is derived from an EMBL/GenBank/DDBJ whole genome shotgun (WGS) entry which is preliminary data.</text>
</comment>
<dbReference type="RefSeq" id="WP_245928892.1">
    <property type="nucleotide sequence ID" value="NZ_PYGA01000013.1"/>
</dbReference>
<dbReference type="Proteomes" id="UP000240542">
    <property type="component" value="Unassembled WGS sequence"/>
</dbReference>
<accession>A0A2P8DFB0</accession>
<dbReference type="AlphaFoldDB" id="A0A2P8DFB0"/>
<keyword evidence="1" id="KW-0472">Membrane</keyword>
<organism evidence="2 3">
    <name type="scientific">Murinocardiopsis flavida</name>
    <dbReference type="NCBI Taxonomy" id="645275"/>
    <lineage>
        <taxon>Bacteria</taxon>
        <taxon>Bacillati</taxon>
        <taxon>Actinomycetota</taxon>
        <taxon>Actinomycetes</taxon>
        <taxon>Streptosporangiales</taxon>
        <taxon>Nocardiopsidaceae</taxon>
        <taxon>Murinocardiopsis</taxon>
    </lineage>
</organism>